<proteinExistence type="predicted"/>
<feature type="signal peptide" evidence="1">
    <location>
        <begin position="1"/>
        <end position="21"/>
    </location>
</feature>
<keyword evidence="1" id="KW-0732">Signal</keyword>
<comment type="caution">
    <text evidence="2">The sequence shown here is derived from an EMBL/GenBank/DDBJ whole genome shotgun (WGS) entry which is preliminary data.</text>
</comment>
<name>A0A9P3G1W0_9APHY</name>
<dbReference type="Proteomes" id="UP000703269">
    <property type="component" value="Unassembled WGS sequence"/>
</dbReference>
<protein>
    <submittedName>
        <fullName evidence="2">Uncharacterized protein</fullName>
    </submittedName>
</protein>
<dbReference type="AlphaFoldDB" id="A0A9P3G1W0"/>
<evidence type="ECO:0000313" key="2">
    <source>
        <dbReference type="EMBL" id="GJE86716.1"/>
    </source>
</evidence>
<evidence type="ECO:0000313" key="3">
    <source>
        <dbReference type="Proteomes" id="UP000703269"/>
    </source>
</evidence>
<evidence type="ECO:0000256" key="1">
    <source>
        <dbReference type="SAM" id="SignalP"/>
    </source>
</evidence>
<organism evidence="2 3">
    <name type="scientific">Phanerochaete sordida</name>
    <dbReference type="NCBI Taxonomy" id="48140"/>
    <lineage>
        <taxon>Eukaryota</taxon>
        <taxon>Fungi</taxon>
        <taxon>Dikarya</taxon>
        <taxon>Basidiomycota</taxon>
        <taxon>Agaricomycotina</taxon>
        <taxon>Agaricomycetes</taxon>
        <taxon>Polyporales</taxon>
        <taxon>Phanerochaetaceae</taxon>
        <taxon>Phanerochaete</taxon>
    </lineage>
</organism>
<sequence length="232" mass="24304">MNFSTIVLLVAALAHSLLVRGINEYPTISSVASVPKPAACGNSGTIPAGGWLANKPCGYVMGTASAGQRFDVESTSSAGFHFGRYRGSSNWCTWILPSALDTSHPVSVASSCSTTTQSALCNRQAFGVDFDAPPHVGDGAIIIPLDLSGCTGYYNYFVDTNFVSGAFQDPVPFALPASGGGYRYSSRDRVASIVRAPIAAYGGETVWFWVPRLCIATQLAGHMLDNSGGDSC</sequence>
<reference evidence="2 3" key="1">
    <citation type="submission" date="2021-08" db="EMBL/GenBank/DDBJ databases">
        <title>Draft Genome Sequence of Phanerochaete sordida strain YK-624.</title>
        <authorList>
            <person name="Mori T."/>
            <person name="Dohra H."/>
            <person name="Suzuki T."/>
            <person name="Kawagishi H."/>
            <person name="Hirai H."/>
        </authorList>
    </citation>
    <scope>NUCLEOTIDE SEQUENCE [LARGE SCALE GENOMIC DNA]</scope>
    <source>
        <strain evidence="2 3">YK-624</strain>
    </source>
</reference>
<gene>
    <name evidence="2" type="ORF">PsYK624_027970</name>
</gene>
<feature type="chain" id="PRO_5040176235" evidence="1">
    <location>
        <begin position="22"/>
        <end position="232"/>
    </location>
</feature>
<dbReference type="EMBL" id="BPQB01000004">
    <property type="protein sequence ID" value="GJE86716.1"/>
    <property type="molecule type" value="Genomic_DNA"/>
</dbReference>
<dbReference type="OrthoDB" id="2888337at2759"/>
<keyword evidence="3" id="KW-1185">Reference proteome</keyword>
<accession>A0A9P3G1W0</accession>